<reference evidence="2" key="1">
    <citation type="journal article" date="2023" name="G3 (Bethesda)">
        <title>Genome assembly and association tests identify interacting loci associated with vigor, precocity, and sex in interspecific pistachio rootstocks.</title>
        <authorList>
            <person name="Palmer W."/>
            <person name="Jacygrad E."/>
            <person name="Sagayaradj S."/>
            <person name="Cavanaugh K."/>
            <person name="Han R."/>
            <person name="Bertier L."/>
            <person name="Beede B."/>
            <person name="Kafkas S."/>
            <person name="Golino D."/>
            <person name="Preece J."/>
            <person name="Michelmore R."/>
        </authorList>
    </citation>
    <scope>NUCLEOTIDE SEQUENCE [LARGE SCALE GENOMIC DNA]</scope>
</reference>
<accession>A0ACC0ZZ66</accession>
<sequence>MGIDSDVFVANSLIDMYAKSGHPSEASCVFHYMPVKNVVTWNAMIANFTQNGLQVAALELVRAMPVHNKIPNSITLTNVLPACARVGFLRPGKEIHAVTIRMGFNFDLFVTNTLTDMYAKCGCLDLAQSVFDISLRDEISYNILIASYAETSDCSRSLSLFSEMGLIGMMHDVVSFVGAISACANLAAIKQGKEIHGIVMRNLFHAHLFVANSLLGFYSRCGRIDIADKIFERIPNKDAASWNTMILGYGMLVLASELFDGVTYTSFFLLAFPGYERSTGKNPATNLEALLGDDMHSHSVSDLFLTFSLKNPQIVILMLTGNNITRPFRVSGAAVLAPFIDKGLKKIQYYFKFPNLVYAFALVVSIVGIGYLRAATVFLSLFILPELSFAAPNPSGFRLRLIPRDYPGSPLNPGNLTELETERFINYFNGRGTRGRLHSNTANSSSFNDRKFVTPLYRDTFYYIGEFSIGSEPANVTVYLVIDTTSSLIWMQCQPCKNCYHQQLPMYNSQASKSYSKVSCEDPYCSKSSGFECVNDECVYKAHYDEGGSTNGILSRESFTFQTDNKGGNLTVPGVVFGCSNDNQNFPQFERDGIISGVMGLSLSPESLFGQLSNVMQNVFSYCIVPFSPMLQHPSILRFGEDVHIPNRPISTVRYYIMEENYNYYLTLNDISVGESRIGFPPEIFLPNNSGIFIDPGTPITQLVADSTDRHPNVLHYVLLEFQAYFDSFGLVEVNGTGLGFDLCYNQTADFKQYPTMTYHFSEGL</sequence>
<dbReference type="EMBL" id="CM047909">
    <property type="protein sequence ID" value="KAJ0079259.1"/>
    <property type="molecule type" value="Genomic_DNA"/>
</dbReference>
<organism evidence="1 2">
    <name type="scientific">Pistacia atlantica</name>
    <dbReference type="NCBI Taxonomy" id="434234"/>
    <lineage>
        <taxon>Eukaryota</taxon>
        <taxon>Viridiplantae</taxon>
        <taxon>Streptophyta</taxon>
        <taxon>Embryophyta</taxon>
        <taxon>Tracheophyta</taxon>
        <taxon>Spermatophyta</taxon>
        <taxon>Magnoliopsida</taxon>
        <taxon>eudicotyledons</taxon>
        <taxon>Gunneridae</taxon>
        <taxon>Pentapetalae</taxon>
        <taxon>rosids</taxon>
        <taxon>malvids</taxon>
        <taxon>Sapindales</taxon>
        <taxon>Anacardiaceae</taxon>
        <taxon>Pistacia</taxon>
    </lineage>
</organism>
<comment type="caution">
    <text evidence="1">The sequence shown here is derived from an EMBL/GenBank/DDBJ whole genome shotgun (WGS) entry which is preliminary data.</text>
</comment>
<evidence type="ECO:0000313" key="1">
    <source>
        <dbReference type="EMBL" id="KAJ0079259.1"/>
    </source>
</evidence>
<protein>
    <submittedName>
        <fullName evidence="1">Uncharacterized protein</fullName>
    </submittedName>
</protein>
<dbReference type="Proteomes" id="UP001164250">
    <property type="component" value="Chromosome 13"/>
</dbReference>
<keyword evidence="2" id="KW-1185">Reference proteome</keyword>
<gene>
    <name evidence="1" type="ORF">Patl1_24284</name>
</gene>
<name>A0ACC0ZZ66_9ROSI</name>
<evidence type="ECO:0000313" key="2">
    <source>
        <dbReference type="Proteomes" id="UP001164250"/>
    </source>
</evidence>
<proteinExistence type="predicted"/>